<evidence type="ECO:0000313" key="1">
    <source>
        <dbReference type="EMBL" id="CAA9569876.1"/>
    </source>
</evidence>
<gene>
    <name evidence="1" type="ORF">AVDCRST_MAG49-3482</name>
</gene>
<name>A0A6J4V922_9BACT</name>
<sequence>MHPPVRSRDATMRRFETNMRRIGAISKALPALVGNDGVRADVIRASVVFLHATLEDFIRSSLPKQPARFTFNSRSDLVQALHRMRVCPKQVDDLMVPLASLAKRRIQIVHYADLGETEVEAPAPWTSGDNMVLIHWHLAVASFVYRVRKATGPVGLVEARAGQNCTKARAKLFEFADLTSSLNIGLPRDQILERVEAAGRALDDALGALKLEVEMFLDAEGNPLPDAVLDSDDRGTEE</sequence>
<organism evidence="1">
    <name type="scientific">uncultured Thermomicrobiales bacterium</name>
    <dbReference type="NCBI Taxonomy" id="1645740"/>
    <lineage>
        <taxon>Bacteria</taxon>
        <taxon>Pseudomonadati</taxon>
        <taxon>Thermomicrobiota</taxon>
        <taxon>Thermomicrobia</taxon>
        <taxon>Thermomicrobiales</taxon>
        <taxon>environmental samples</taxon>
    </lineage>
</organism>
<protein>
    <submittedName>
        <fullName evidence="1">Uncharacterized protein</fullName>
    </submittedName>
</protein>
<reference evidence="1" key="1">
    <citation type="submission" date="2020-02" db="EMBL/GenBank/DDBJ databases">
        <authorList>
            <person name="Meier V. D."/>
        </authorList>
    </citation>
    <scope>NUCLEOTIDE SEQUENCE</scope>
    <source>
        <strain evidence="1">AVDCRST_MAG49</strain>
    </source>
</reference>
<dbReference type="EMBL" id="CADCWG010000240">
    <property type="protein sequence ID" value="CAA9569876.1"/>
    <property type="molecule type" value="Genomic_DNA"/>
</dbReference>
<proteinExistence type="predicted"/>
<dbReference type="AlphaFoldDB" id="A0A6J4V922"/>
<accession>A0A6J4V922</accession>